<proteinExistence type="predicted"/>
<organism evidence="1 2">
    <name type="scientific">Bacillus safensis</name>
    <dbReference type="NCBI Taxonomy" id="561879"/>
    <lineage>
        <taxon>Bacteria</taxon>
        <taxon>Bacillati</taxon>
        <taxon>Bacillota</taxon>
        <taxon>Bacilli</taxon>
        <taxon>Bacillales</taxon>
        <taxon>Bacillaceae</taxon>
        <taxon>Bacillus</taxon>
    </lineage>
</organism>
<dbReference type="InterPro" id="IPR010982">
    <property type="entry name" value="Lambda_DNA-bd_dom_sf"/>
</dbReference>
<dbReference type="EMBL" id="AP021906">
    <property type="protein sequence ID" value="BBP90998.1"/>
    <property type="molecule type" value="Genomic_DNA"/>
</dbReference>
<protein>
    <submittedName>
        <fullName evidence="1">Uncharacterized protein</fullName>
    </submittedName>
</protein>
<dbReference type="SUPFAM" id="SSF47413">
    <property type="entry name" value="lambda repressor-like DNA-binding domains"/>
    <property type="match status" value="1"/>
</dbReference>
<dbReference type="Proteomes" id="UP000464658">
    <property type="component" value="Chromosome"/>
</dbReference>
<evidence type="ECO:0000313" key="1">
    <source>
        <dbReference type="EMBL" id="BBP90998.1"/>
    </source>
</evidence>
<dbReference type="Gene3D" id="1.10.260.40">
    <property type="entry name" value="lambda repressor-like DNA-binding domains"/>
    <property type="match status" value="1"/>
</dbReference>
<dbReference type="CDD" id="cd00093">
    <property type="entry name" value="HTH_XRE"/>
    <property type="match status" value="1"/>
</dbReference>
<evidence type="ECO:0000313" key="2">
    <source>
        <dbReference type="Proteomes" id="UP000464658"/>
    </source>
</evidence>
<sequence>MSQEKLAELLSRSRSCISKFENDQKMLDVPTYVRWMEATNAKEAMIATLCGVDPLAVRAANYSHYGFVWRMKMRKAIFKSIDHEGITAEMICIEQLQKN</sequence>
<dbReference type="InterPro" id="IPR001387">
    <property type="entry name" value="Cro/C1-type_HTH"/>
</dbReference>
<reference evidence="1 2" key="1">
    <citation type="submission" date="2019-12" db="EMBL/GenBank/DDBJ databases">
        <title>Full genome sequence of a Bacillus safensis strain isolated from commercially available natto in Indonesia.</title>
        <authorList>
            <person name="Yoshida M."/>
            <person name="Uomi M."/>
            <person name="Waturangi D."/>
            <person name="Ekaputri J.J."/>
            <person name="Setiamarga D.H.E."/>
        </authorList>
    </citation>
    <scope>NUCLEOTIDE SEQUENCE [LARGE SCALE GENOMIC DNA]</scope>
    <source>
        <strain evidence="1 2">IDN1</strain>
    </source>
</reference>
<name>A0A5S9MDD5_BACIA</name>
<dbReference type="AlphaFoldDB" id="A0A5S9MDD5"/>
<accession>A0A5S9MDD5</accession>
<dbReference type="GO" id="GO:0003677">
    <property type="term" value="F:DNA binding"/>
    <property type="evidence" value="ECO:0007669"/>
    <property type="project" value="InterPro"/>
</dbReference>
<gene>
    <name evidence="1" type="ORF">BsIDN1_46160</name>
</gene>